<keyword evidence="10 13" id="KW-1133">Transmembrane helix</keyword>
<accession>A0A847RRR2</accession>
<evidence type="ECO:0000256" key="13">
    <source>
        <dbReference type="SAM" id="Phobius"/>
    </source>
</evidence>
<dbReference type="GO" id="GO:0005886">
    <property type="term" value="C:plasma membrane"/>
    <property type="evidence" value="ECO:0007669"/>
    <property type="project" value="UniProtKB-SubCell"/>
</dbReference>
<reference evidence="15 16" key="1">
    <citation type="submission" date="2020-04" db="EMBL/GenBank/DDBJ databases">
        <title>Draft genome of Leeia sp. IMCC25680.</title>
        <authorList>
            <person name="Song J."/>
            <person name="Cho J.-C."/>
        </authorList>
    </citation>
    <scope>NUCLEOTIDE SEQUENCE [LARGE SCALE GENOMIC DNA]</scope>
    <source>
        <strain evidence="15 16">IMCC25680</strain>
    </source>
</reference>
<proteinExistence type="inferred from homology"/>
<dbReference type="GO" id="GO:0008237">
    <property type="term" value="F:metallopeptidase activity"/>
    <property type="evidence" value="ECO:0007669"/>
    <property type="project" value="UniProtKB-KW"/>
</dbReference>
<comment type="cofactor">
    <cofactor evidence="1">
        <name>Zn(2+)</name>
        <dbReference type="ChEBI" id="CHEBI:29105"/>
    </cofactor>
</comment>
<feature type="transmembrane region" description="Helical" evidence="13">
    <location>
        <begin position="93"/>
        <end position="113"/>
    </location>
</feature>
<comment type="subcellular location">
    <subcellularLocation>
        <location evidence="2">Cell membrane</location>
        <topology evidence="2">Multi-pass membrane protein</topology>
    </subcellularLocation>
</comment>
<evidence type="ECO:0000256" key="4">
    <source>
        <dbReference type="ARBA" id="ARBA00022475"/>
    </source>
</evidence>
<evidence type="ECO:0000256" key="7">
    <source>
        <dbReference type="ARBA" id="ARBA00022723"/>
    </source>
</evidence>
<keyword evidence="11" id="KW-0482">Metalloprotease</keyword>
<dbReference type="GO" id="GO:0046872">
    <property type="term" value="F:metal ion binding"/>
    <property type="evidence" value="ECO:0007669"/>
    <property type="project" value="UniProtKB-KW"/>
</dbReference>
<evidence type="ECO:0000256" key="10">
    <source>
        <dbReference type="ARBA" id="ARBA00022989"/>
    </source>
</evidence>
<evidence type="ECO:0000313" key="16">
    <source>
        <dbReference type="Proteomes" id="UP000587991"/>
    </source>
</evidence>
<evidence type="ECO:0000256" key="1">
    <source>
        <dbReference type="ARBA" id="ARBA00001947"/>
    </source>
</evidence>
<dbReference type="Pfam" id="PF02163">
    <property type="entry name" value="Peptidase_M50"/>
    <property type="match status" value="1"/>
</dbReference>
<dbReference type="GO" id="GO:0006508">
    <property type="term" value="P:proteolysis"/>
    <property type="evidence" value="ECO:0007669"/>
    <property type="project" value="UniProtKB-KW"/>
</dbReference>
<evidence type="ECO:0000256" key="11">
    <source>
        <dbReference type="ARBA" id="ARBA00023049"/>
    </source>
</evidence>
<dbReference type="CDD" id="cd06158">
    <property type="entry name" value="S2P-M50_like_1"/>
    <property type="match status" value="1"/>
</dbReference>
<gene>
    <name evidence="15" type="ORF">HF682_01890</name>
</gene>
<evidence type="ECO:0000256" key="5">
    <source>
        <dbReference type="ARBA" id="ARBA00022670"/>
    </source>
</evidence>
<keyword evidence="6 13" id="KW-0812">Transmembrane</keyword>
<keyword evidence="8" id="KW-0378">Hydrolase</keyword>
<name>A0A847RRR2_9NEIS</name>
<keyword evidence="4" id="KW-1003">Cell membrane</keyword>
<evidence type="ECO:0000256" key="6">
    <source>
        <dbReference type="ARBA" id="ARBA00022692"/>
    </source>
</evidence>
<dbReference type="EMBL" id="JABAIM010000001">
    <property type="protein sequence ID" value="NLR73910.1"/>
    <property type="molecule type" value="Genomic_DNA"/>
</dbReference>
<dbReference type="InterPro" id="IPR052348">
    <property type="entry name" value="Metallopeptidase_M50B"/>
</dbReference>
<dbReference type="PANTHER" id="PTHR35864">
    <property type="entry name" value="ZINC METALLOPROTEASE MJ0611-RELATED"/>
    <property type="match status" value="1"/>
</dbReference>
<feature type="transmembrane region" description="Helical" evidence="13">
    <location>
        <begin position="174"/>
        <end position="202"/>
    </location>
</feature>
<sequence length="209" mass="23074">MDFQFKDILLYAVPILLAITLHEAAHAYAALRLGDKTAWMLGRVSMNPIKHIDPIGTILLPILCLIAGGFLFGWAKPVPVNANNLRNPKRDMFWVSLAGPGINIIMAVFWGLVLKYLAPDMGDLAQPMHQMAWMGLSINAMLAALNLLPIPPLDGGRMLISLLPRPWDQMLEKVVPYGMFIVIGLILTKTLNIALAPMLYVIDLILSVL</sequence>
<evidence type="ECO:0000256" key="3">
    <source>
        <dbReference type="ARBA" id="ARBA00007931"/>
    </source>
</evidence>
<dbReference type="Proteomes" id="UP000587991">
    <property type="component" value="Unassembled WGS sequence"/>
</dbReference>
<evidence type="ECO:0000259" key="14">
    <source>
        <dbReference type="Pfam" id="PF02163"/>
    </source>
</evidence>
<keyword evidence="16" id="KW-1185">Reference proteome</keyword>
<keyword evidence="12 13" id="KW-0472">Membrane</keyword>
<organism evidence="15 16">
    <name type="scientific">Leeia aquatica</name>
    <dbReference type="NCBI Taxonomy" id="2725557"/>
    <lineage>
        <taxon>Bacteria</taxon>
        <taxon>Pseudomonadati</taxon>
        <taxon>Pseudomonadota</taxon>
        <taxon>Betaproteobacteria</taxon>
        <taxon>Neisseriales</taxon>
        <taxon>Leeiaceae</taxon>
        <taxon>Leeia</taxon>
    </lineage>
</organism>
<evidence type="ECO:0000313" key="15">
    <source>
        <dbReference type="EMBL" id="NLR73910.1"/>
    </source>
</evidence>
<dbReference type="RefSeq" id="WP_168875561.1">
    <property type="nucleotide sequence ID" value="NZ_JABAIM010000001.1"/>
</dbReference>
<feature type="domain" description="Peptidase M50" evidence="14">
    <location>
        <begin position="128"/>
        <end position="182"/>
    </location>
</feature>
<dbReference type="InterPro" id="IPR044537">
    <property type="entry name" value="Rip2-like"/>
</dbReference>
<comment type="similarity">
    <text evidence="3">Belongs to the peptidase M50B family.</text>
</comment>
<dbReference type="InterPro" id="IPR008915">
    <property type="entry name" value="Peptidase_M50"/>
</dbReference>
<evidence type="ECO:0000256" key="12">
    <source>
        <dbReference type="ARBA" id="ARBA00023136"/>
    </source>
</evidence>
<dbReference type="PANTHER" id="PTHR35864:SF1">
    <property type="entry name" value="ZINC METALLOPROTEASE YWHC-RELATED"/>
    <property type="match status" value="1"/>
</dbReference>
<evidence type="ECO:0000256" key="2">
    <source>
        <dbReference type="ARBA" id="ARBA00004651"/>
    </source>
</evidence>
<keyword evidence="5 15" id="KW-0645">Protease</keyword>
<dbReference type="AlphaFoldDB" id="A0A847RRR2"/>
<evidence type="ECO:0000256" key="8">
    <source>
        <dbReference type="ARBA" id="ARBA00022801"/>
    </source>
</evidence>
<keyword evidence="7" id="KW-0479">Metal-binding</keyword>
<evidence type="ECO:0000256" key="9">
    <source>
        <dbReference type="ARBA" id="ARBA00022833"/>
    </source>
</evidence>
<keyword evidence="9" id="KW-0862">Zinc</keyword>
<feature type="transmembrane region" description="Helical" evidence="13">
    <location>
        <begin position="51"/>
        <end position="72"/>
    </location>
</feature>
<feature type="transmembrane region" description="Helical" evidence="13">
    <location>
        <begin position="133"/>
        <end position="153"/>
    </location>
</feature>
<comment type="caution">
    <text evidence="15">The sequence shown here is derived from an EMBL/GenBank/DDBJ whole genome shotgun (WGS) entry which is preliminary data.</text>
</comment>
<protein>
    <submittedName>
        <fullName evidence="15">Site-2 protease family protein</fullName>
    </submittedName>
</protein>